<evidence type="ECO:0000313" key="1">
    <source>
        <dbReference type="EMBL" id="CNE46947.1"/>
    </source>
</evidence>
<reference evidence="1 2" key="1">
    <citation type="submission" date="2015-03" db="EMBL/GenBank/DDBJ databases">
        <authorList>
            <consortium name="Pathogen Informatics"/>
            <person name="Murphy D."/>
        </authorList>
    </citation>
    <scope>NUCLEOTIDE SEQUENCE [LARGE SCALE GENOMIC DNA]</scope>
    <source>
        <strain evidence="1 2">IP05342</strain>
    </source>
</reference>
<keyword evidence="2" id="KW-1185">Reference proteome</keyword>
<evidence type="ECO:0000313" key="2">
    <source>
        <dbReference type="Proteomes" id="UP000041601"/>
    </source>
</evidence>
<dbReference type="RefSeq" id="WP_186379181.1">
    <property type="nucleotide sequence ID" value="NZ_CGGL01000002.1"/>
</dbReference>
<dbReference type="Proteomes" id="UP000041601">
    <property type="component" value="Unassembled WGS sequence"/>
</dbReference>
<gene>
    <name evidence="1" type="ORF">ERS137959_03862</name>
</gene>
<name>A0ABM9S8U5_YEREN</name>
<organism evidence="1 2">
    <name type="scientific">Yersinia enterocolitica</name>
    <dbReference type="NCBI Taxonomy" id="630"/>
    <lineage>
        <taxon>Bacteria</taxon>
        <taxon>Pseudomonadati</taxon>
        <taxon>Pseudomonadota</taxon>
        <taxon>Gammaproteobacteria</taxon>
        <taxon>Enterobacterales</taxon>
        <taxon>Yersiniaceae</taxon>
        <taxon>Yersinia</taxon>
    </lineage>
</organism>
<sequence length="54" mass="6132">MKDEKLASFEEASKPLIKWLAENVHPHHTVIVTSTGAELMMGEMSFPTEEFLKD</sequence>
<accession>A0ABM9S8U5</accession>
<proteinExistence type="predicted"/>
<dbReference type="EMBL" id="CPXJ01000060">
    <property type="protein sequence ID" value="CNE46947.1"/>
    <property type="molecule type" value="Genomic_DNA"/>
</dbReference>
<comment type="caution">
    <text evidence="1">The sequence shown here is derived from an EMBL/GenBank/DDBJ whole genome shotgun (WGS) entry which is preliminary data.</text>
</comment>
<protein>
    <submittedName>
        <fullName evidence="1">Uncharacterized protein</fullName>
    </submittedName>
</protein>